<dbReference type="InterPro" id="IPR010364">
    <property type="entry name" value="Uncharacterised_IM_CreD"/>
</dbReference>
<dbReference type="NCBIfam" id="NF008712">
    <property type="entry name" value="PRK11715.1-1"/>
    <property type="match status" value="1"/>
</dbReference>
<dbReference type="PANTHER" id="PTHR30092:SF0">
    <property type="entry name" value="INNER MEMBRANE PROTEIN CRED"/>
    <property type="match status" value="1"/>
</dbReference>
<gene>
    <name evidence="2" type="primary">creD</name>
    <name evidence="2" type="ORF">GlitD10_2728</name>
</gene>
<accession>A0A1J0AGN1</accession>
<protein>
    <submittedName>
        <fullName evidence="2">Inner membrane CreD family protein</fullName>
    </submittedName>
</protein>
<evidence type="ECO:0000313" key="2">
    <source>
        <dbReference type="EMBL" id="APB35071.1"/>
    </source>
</evidence>
<keyword evidence="3" id="KW-1185">Reference proteome</keyword>
<organism evidence="2 3">
    <name type="scientific">Gloeomargarita lithophora Alchichica-D10</name>
    <dbReference type="NCBI Taxonomy" id="1188229"/>
    <lineage>
        <taxon>Bacteria</taxon>
        <taxon>Bacillati</taxon>
        <taxon>Cyanobacteriota</taxon>
        <taxon>Cyanophyceae</taxon>
        <taxon>Gloeomargaritales</taxon>
        <taxon>Gloeomargaritaceae</taxon>
        <taxon>Gloeomargarita</taxon>
    </lineage>
</organism>
<dbReference type="STRING" id="1188229.GlitD10_2728"/>
<feature type="transmembrane region" description="Helical" evidence="1">
    <location>
        <begin position="305"/>
        <end position="326"/>
    </location>
</feature>
<evidence type="ECO:0000313" key="3">
    <source>
        <dbReference type="Proteomes" id="UP000180235"/>
    </source>
</evidence>
<keyword evidence="1" id="KW-0472">Membrane</keyword>
<dbReference type="PIRSF" id="PIRSF004548">
    <property type="entry name" value="CreD"/>
    <property type="match status" value="1"/>
</dbReference>
<name>A0A1J0AGN1_9CYAN</name>
<reference evidence="2 3" key="1">
    <citation type="submission" date="2016-10" db="EMBL/GenBank/DDBJ databases">
        <title>Description of Gloeomargarita lithophora gen. nov., sp. nov., a thylakoid-bearing basal-branching cyanobacterium with intracellular carbonates, and proposal for Gloeomargaritales ord. nov.</title>
        <authorList>
            <person name="Moreira D."/>
            <person name="Tavera R."/>
            <person name="Benzerara K."/>
            <person name="Skouri-Panet F."/>
            <person name="Couradeau E."/>
            <person name="Gerard E."/>
            <person name="Loussert C."/>
            <person name="Novelo E."/>
            <person name="Zivanovic Y."/>
            <person name="Lopez-Garcia P."/>
        </authorList>
    </citation>
    <scope>NUCLEOTIDE SEQUENCE [LARGE SCALE GENOMIC DNA]</scope>
    <source>
        <strain evidence="2 3">D10</strain>
    </source>
</reference>
<proteinExistence type="predicted"/>
<keyword evidence="1" id="KW-1133">Transmembrane helix</keyword>
<dbReference type="EMBL" id="CP017675">
    <property type="protein sequence ID" value="APB35071.1"/>
    <property type="molecule type" value="Genomic_DNA"/>
</dbReference>
<keyword evidence="1" id="KW-0812">Transmembrane</keyword>
<dbReference type="KEGG" id="glt:GlitD10_2728"/>
<dbReference type="OrthoDB" id="9791851at2"/>
<dbReference type="AlphaFoldDB" id="A0A1J0AGN1"/>
<feature type="transmembrane region" description="Helical" evidence="1">
    <location>
        <begin position="386"/>
        <end position="403"/>
    </location>
</feature>
<dbReference type="RefSeq" id="WP_071455414.1">
    <property type="nucleotide sequence ID" value="NZ_CP017675.1"/>
</dbReference>
<sequence length="442" mass="49664">MMGVWSAIINSQFVRIFIVVLLIIILQIPSLMIDGLVRERQGVRNEAVADITGKWGRAQTILGPRLLIPYTKQVREGNRVKAVTYYATILPENLQIQSNLETEVRYRGIFEVPVYRTQTTIKGEFVRPDLSRWGVAPGDIRWRQSELSLDISDARAIQNQAVLKWQGKSFPFAPGTGQFHPTQGTGIHSQVGAGMGGNRYNFAIDLRLNGSERLNVAPFGQVTKITMAGNWPNPSFQGLWLPNQRQVTADKFQATWEIPALGRNFPQMWTSEQPVAEEVVTQSVVGVDLLSPVDQYRMAERSLKYNFLFLLLTFAAFWLFEVTLGLRVHPLQYLLVGVAMCLFYLLQLAFSEHLGFPLAYGLASGAVAVLVAFYAVSILRANRRGTVIGLMQVGLYGYLYVVLVNQDYALLIGSLGLFVFLAVVMYFTRRIDWFNMGRSSPP</sequence>
<dbReference type="GO" id="GO:0005886">
    <property type="term" value="C:plasma membrane"/>
    <property type="evidence" value="ECO:0007669"/>
    <property type="project" value="TreeGrafter"/>
</dbReference>
<feature type="transmembrane region" description="Helical" evidence="1">
    <location>
        <begin position="356"/>
        <end position="379"/>
    </location>
</feature>
<dbReference type="Proteomes" id="UP000180235">
    <property type="component" value="Chromosome"/>
</dbReference>
<dbReference type="PANTHER" id="PTHR30092">
    <property type="entry name" value="INNER MEMBRANE PROTEIN CRED"/>
    <property type="match status" value="1"/>
</dbReference>
<feature type="transmembrane region" description="Helical" evidence="1">
    <location>
        <begin position="409"/>
        <end position="428"/>
    </location>
</feature>
<feature type="transmembrane region" description="Helical" evidence="1">
    <location>
        <begin position="12"/>
        <end position="33"/>
    </location>
</feature>
<dbReference type="Pfam" id="PF06123">
    <property type="entry name" value="CreD"/>
    <property type="match status" value="1"/>
</dbReference>
<evidence type="ECO:0000256" key="1">
    <source>
        <dbReference type="SAM" id="Phobius"/>
    </source>
</evidence>
<feature type="transmembrane region" description="Helical" evidence="1">
    <location>
        <begin position="333"/>
        <end position="350"/>
    </location>
</feature>